<protein>
    <submittedName>
        <fullName evidence="8">Cytochrome P450</fullName>
    </submittedName>
</protein>
<evidence type="ECO:0000256" key="6">
    <source>
        <dbReference type="ARBA" id="ARBA00023033"/>
    </source>
</evidence>
<dbReference type="GO" id="GO:0005506">
    <property type="term" value="F:iron ion binding"/>
    <property type="evidence" value="ECO:0007669"/>
    <property type="project" value="InterPro"/>
</dbReference>
<keyword evidence="5 7" id="KW-0408">Iron</keyword>
<dbReference type="PRINTS" id="PR00359">
    <property type="entry name" value="BP450"/>
</dbReference>
<dbReference type="PANTHER" id="PTHR46696:SF1">
    <property type="entry name" value="CYTOCHROME P450 YJIB-RELATED"/>
    <property type="match status" value="1"/>
</dbReference>
<dbReference type="InterPro" id="IPR002397">
    <property type="entry name" value="Cyt_P450_B"/>
</dbReference>
<dbReference type="FunFam" id="1.10.630.10:FF:000018">
    <property type="entry name" value="Cytochrome P450 monooxygenase"/>
    <property type="match status" value="1"/>
</dbReference>
<dbReference type="RefSeq" id="WP_185008919.1">
    <property type="nucleotide sequence ID" value="NZ_BAAAUI010000034.1"/>
</dbReference>
<evidence type="ECO:0000256" key="1">
    <source>
        <dbReference type="ARBA" id="ARBA00010617"/>
    </source>
</evidence>
<organism evidence="8 9">
    <name type="scientific">Crossiella cryophila</name>
    <dbReference type="NCBI Taxonomy" id="43355"/>
    <lineage>
        <taxon>Bacteria</taxon>
        <taxon>Bacillati</taxon>
        <taxon>Actinomycetota</taxon>
        <taxon>Actinomycetes</taxon>
        <taxon>Pseudonocardiales</taxon>
        <taxon>Pseudonocardiaceae</taxon>
        <taxon>Crossiella</taxon>
    </lineage>
</organism>
<accession>A0A7W7FWX0</accession>
<proteinExistence type="inferred from homology"/>
<evidence type="ECO:0000256" key="5">
    <source>
        <dbReference type="ARBA" id="ARBA00023004"/>
    </source>
</evidence>
<dbReference type="Gene3D" id="1.10.630.10">
    <property type="entry name" value="Cytochrome P450"/>
    <property type="match status" value="1"/>
</dbReference>
<dbReference type="PROSITE" id="PS00086">
    <property type="entry name" value="CYTOCHROME_P450"/>
    <property type="match status" value="1"/>
</dbReference>
<comment type="caution">
    <text evidence="8">The sequence shown here is derived from an EMBL/GenBank/DDBJ whole genome shotgun (WGS) entry which is preliminary data.</text>
</comment>
<keyword evidence="9" id="KW-1185">Reference proteome</keyword>
<evidence type="ECO:0000256" key="3">
    <source>
        <dbReference type="ARBA" id="ARBA00022723"/>
    </source>
</evidence>
<keyword evidence="2 7" id="KW-0349">Heme</keyword>
<keyword evidence="4 7" id="KW-0560">Oxidoreductase</keyword>
<evidence type="ECO:0000313" key="8">
    <source>
        <dbReference type="EMBL" id="MBB4681966.1"/>
    </source>
</evidence>
<evidence type="ECO:0000256" key="7">
    <source>
        <dbReference type="RuleBase" id="RU000461"/>
    </source>
</evidence>
<dbReference type="InterPro" id="IPR001128">
    <property type="entry name" value="Cyt_P450"/>
</dbReference>
<evidence type="ECO:0000313" key="9">
    <source>
        <dbReference type="Proteomes" id="UP000533598"/>
    </source>
</evidence>
<dbReference type="SUPFAM" id="SSF48264">
    <property type="entry name" value="Cytochrome P450"/>
    <property type="match status" value="1"/>
</dbReference>
<dbReference type="InterPro" id="IPR036396">
    <property type="entry name" value="Cyt_P450_sf"/>
</dbReference>
<evidence type="ECO:0000256" key="2">
    <source>
        <dbReference type="ARBA" id="ARBA00022617"/>
    </source>
</evidence>
<sequence length="414" mass="45209">MPFRVDFAPTATDEAEQVLRTLFGPDSPPDPYPLFARLRELAPVHRSPALGAVVLTRFADCGRVLGDTANFRVVDAAWRDEHTPDWRDSNAQVFLSALLAWRNPPEHTRLRRLLTRDFTVRRVEALRPAVRRCVDAALDRLAADGAGADLVDTVLYPVTMTVISELIGVPEADRPRFRELVDAVGRFLDPQADAATKARGDAAALEYRAYFQRLIEARRREPRDDLASALLAKRAADPDQLGDEELVDSLIVLFGGGFETTAGVLGNGLEVLLRDRVQWARLVADPELADSAVEELVRWDTAGQLGQRVAVAEAEVGGLTVHAGESVMILTGAANRDPARFAEPDRFDIGRADGRSLSFGHGIHLCLGAALARLEMTTLLGALVARFPELRLSGPAVRRPTVALRGLSGLPVRF</sequence>
<gene>
    <name evidence="8" type="ORF">HNR67_008084</name>
</gene>
<dbReference type="CDD" id="cd20625">
    <property type="entry name" value="CYP164-like"/>
    <property type="match status" value="1"/>
</dbReference>
<name>A0A7W7FWX0_9PSEU</name>
<dbReference type="AlphaFoldDB" id="A0A7W7FWX0"/>
<dbReference type="Proteomes" id="UP000533598">
    <property type="component" value="Unassembled WGS sequence"/>
</dbReference>
<dbReference type="GO" id="GO:0020037">
    <property type="term" value="F:heme binding"/>
    <property type="evidence" value="ECO:0007669"/>
    <property type="project" value="InterPro"/>
</dbReference>
<dbReference type="GO" id="GO:0016705">
    <property type="term" value="F:oxidoreductase activity, acting on paired donors, with incorporation or reduction of molecular oxygen"/>
    <property type="evidence" value="ECO:0007669"/>
    <property type="project" value="InterPro"/>
</dbReference>
<evidence type="ECO:0000256" key="4">
    <source>
        <dbReference type="ARBA" id="ARBA00023002"/>
    </source>
</evidence>
<dbReference type="Pfam" id="PF00067">
    <property type="entry name" value="p450"/>
    <property type="match status" value="2"/>
</dbReference>
<reference evidence="8 9" key="1">
    <citation type="submission" date="2020-08" db="EMBL/GenBank/DDBJ databases">
        <title>Sequencing the genomes of 1000 actinobacteria strains.</title>
        <authorList>
            <person name="Klenk H.-P."/>
        </authorList>
    </citation>
    <scope>NUCLEOTIDE SEQUENCE [LARGE SCALE GENOMIC DNA]</scope>
    <source>
        <strain evidence="8 9">DSM 44230</strain>
    </source>
</reference>
<dbReference type="GO" id="GO:0004497">
    <property type="term" value="F:monooxygenase activity"/>
    <property type="evidence" value="ECO:0007669"/>
    <property type="project" value="UniProtKB-KW"/>
</dbReference>
<comment type="similarity">
    <text evidence="1 7">Belongs to the cytochrome P450 family.</text>
</comment>
<keyword evidence="6 7" id="KW-0503">Monooxygenase</keyword>
<dbReference type="PANTHER" id="PTHR46696">
    <property type="entry name" value="P450, PUTATIVE (EUROFUNG)-RELATED"/>
    <property type="match status" value="1"/>
</dbReference>
<keyword evidence="3 7" id="KW-0479">Metal-binding</keyword>
<dbReference type="EMBL" id="JACHMH010000001">
    <property type="protein sequence ID" value="MBB4681966.1"/>
    <property type="molecule type" value="Genomic_DNA"/>
</dbReference>
<dbReference type="InterPro" id="IPR017972">
    <property type="entry name" value="Cyt_P450_CS"/>
</dbReference>